<keyword evidence="1" id="KW-0812">Transmembrane</keyword>
<dbReference type="RefSeq" id="WP_032420269.1">
    <property type="nucleotide sequence ID" value="NZ_AP021929.1"/>
</dbReference>
<feature type="transmembrane region" description="Helical" evidence="1">
    <location>
        <begin position="338"/>
        <end position="357"/>
    </location>
</feature>
<feature type="transmembrane region" description="Helical" evidence="1">
    <location>
        <begin position="233"/>
        <end position="253"/>
    </location>
</feature>
<proteinExistence type="predicted"/>
<feature type="transmembrane region" description="Helical" evidence="1">
    <location>
        <begin position="197"/>
        <end position="227"/>
    </location>
</feature>
<reference evidence="2" key="1">
    <citation type="submission" date="2014-04" db="EMBL/GenBank/DDBJ databases">
        <authorList>
            <person name="Harrison E."/>
        </authorList>
    </citation>
    <scope>NUCLEOTIDE SEQUENCE</scope>
    <source>
        <strain evidence="2">BIDMC 47</strain>
    </source>
</reference>
<feature type="transmembrane region" description="Helical" evidence="1">
    <location>
        <begin position="373"/>
        <end position="402"/>
    </location>
</feature>
<gene>
    <name evidence="2" type="primary">wzy</name>
</gene>
<dbReference type="PATRIC" id="fig|573.1582.peg.2818"/>
<dbReference type="AlphaFoldDB" id="A0A0P0YQI6"/>
<feature type="transmembrane region" description="Helical" evidence="1">
    <location>
        <begin position="274"/>
        <end position="293"/>
    </location>
</feature>
<protein>
    <submittedName>
        <fullName evidence="2">O-antigen and lipid-linked capsular repeat unit polymerase</fullName>
    </submittedName>
</protein>
<dbReference type="EMBL" id="AB924555">
    <property type="protein sequence ID" value="BAT23320.1"/>
    <property type="molecule type" value="Genomic_DNA"/>
</dbReference>
<reference evidence="2" key="2">
    <citation type="journal article" date="2015" name="Sci. Rep.">
        <title>Genetic analysis of capsular polysaccharide synthesis gene clusters in 79 capsular types of Klebsiella spp.</title>
        <authorList>
            <person name="Pan Y.J."/>
            <person name="Lin T.L."/>
            <person name="Chen C.T."/>
            <person name="Chen Y.Y."/>
            <person name="Hsieh P.F."/>
            <person name="Hsu C.R."/>
            <person name="Wu M.C."/>
            <person name="Wang J.T."/>
        </authorList>
    </citation>
    <scope>NUCLEOTIDE SEQUENCE</scope>
    <source>
        <strain evidence="2">BIDMC 47</strain>
    </source>
</reference>
<evidence type="ECO:0000313" key="2">
    <source>
        <dbReference type="EMBL" id="BAT23320.1"/>
    </source>
</evidence>
<organism evidence="2">
    <name type="scientific">Klebsiella pneumoniae</name>
    <dbReference type="NCBI Taxonomy" id="573"/>
    <lineage>
        <taxon>Bacteria</taxon>
        <taxon>Pseudomonadati</taxon>
        <taxon>Pseudomonadota</taxon>
        <taxon>Gammaproteobacteria</taxon>
        <taxon>Enterobacterales</taxon>
        <taxon>Enterobacteriaceae</taxon>
        <taxon>Klebsiella/Raoultella group</taxon>
        <taxon>Klebsiella</taxon>
        <taxon>Klebsiella pneumoniae complex</taxon>
    </lineage>
</organism>
<keyword evidence="1" id="KW-1133">Transmembrane helix</keyword>
<feature type="transmembrane region" description="Helical" evidence="1">
    <location>
        <begin position="29"/>
        <end position="52"/>
    </location>
</feature>
<evidence type="ECO:0000256" key="1">
    <source>
        <dbReference type="SAM" id="Phobius"/>
    </source>
</evidence>
<feature type="transmembrane region" description="Helical" evidence="1">
    <location>
        <begin position="101"/>
        <end position="117"/>
    </location>
</feature>
<accession>A0A0P0YQI6</accession>
<feature type="transmembrane region" description="Helical" evidence="1">
    <location>
        <begin position="168"/>
        <end position="190"/>
    </location>
</feature>
<name>A0A0P0YQI6_KLEPN</name>
<feature type="transmembrane region" description="Helical" evidence="1">
    <location>
        <begin position="129"/>
        <end position="148"/>
    </location>
</feature>
<feature type="transmembrane region" description="Helical" evidence="1">
    <location>
        <begin position="64"/>
        <end position="81"/>
    </location>
</feature>
<sequence length="418" mass="47565">MKSSLKLLLEKPLFFLFCLFIPFDNTPLSNFGGIMTASPSALILLPGLFISFMAKGNVVFNKKIMFIYLLTLLISFLYFFYWANYFKGLSLGFIFERGNKFFLLYMFYLLSIVYCMMQKYEDMVAGAKLIIFIVFLSVIVNFLFPSIINNPSIIQANAFPSTLRLRGFSVEASLFGFQIVCAAVLIGIIYNIKLPILVVATLMFAIITTSKGAALSFLICVCCYYATRGNLIFRIFLSILSALVSFVIFKLYILPSLTNDIESYNSVATRLTMFVSGLTVFLYNPFGVGYYGYIPSIYAFTPDVISRIGSIFPILNFSEVQTYTIIGEYKAVGTKSMIIDCIMFFGLLFIIPFIFYIKRLSGYFLSSNDRASFILLLFVVLSNLFFIAYIGSYMTPFMLSFLTLRYRQNLKNSIEYVL</sequence>
<keyword evidence="1" id="KW-0472">Membrane</keyword>